<evidence type="ECO:0000256" key="4">
    <source>
        <dbReference type="PIRSR" id="PIRSR036289-51"/>
    </source>
</evidence>
<dbReference type="OrthoDB" id="9816160at2"/>
<evidence type="ECO:0000313" key="9">
    <source>
        <dbReference type="EMBL" id="OYO11856.1"/>
    </source>
</evidence>
<feature type="domain" description="Glycoside hydrolase family 65 C-terminal" evidence="7">
    <location>
        <begin position="755"/>
        <end position="814"/>
    </location>
</feature>
<keyword evidence="2" id="KW-0326">Glycosidase</keyword>
<dbReference type="PANTHER" id="PTHR11051:SF13">
    <property type="entry name" value="GLYCOSYL TRANSFERASE"/>
    <property type="match status" value="1"/>
</dbReference>
<comment type="similarity">
    <text evidence="1">Belongs to the glycosyl hydrolase 65 family.</text>
</comment>
<dbReference type="InterPro" id="IPR017045">
    <property type="entry name" value="Malt_Pase/Glycosyl_Hdrlase"/>
</dbReference>
<dbReference type="AlphaFoldDB" id="A0A255GBS8"/>
<evidence type="ECO:0000259" key="6">
    <source>
        <dbReference type="Pfam" id="PF03632"/>
    </source>
</evidence>
<feature type="active site" description="Proton donor" evidence="3">
    <location>
        <position position="546"/>
    </location>
</feature>
<proteinExistence type="inferred from homology"/>
<evidence type="ECO:0000259" key="7">
    <source>
        <dbReference type="Pfam" id="PF03633"/>
    </source>
</evidence>
<dbReference type="Pfam" id="PF03633">
    <property type="entry name" value="Glyco_hydro_65C"/>
    <property type="match status" value="1"/>
</dbReference>
<dbReference type="Pfam" id="PF03632">
    <property type="entry name" value="Glyco_hydro_65m"/>
    <property type="match status" value="1"/>
</dbReference>
<dbReference type="Gene3D" id="1.50.10.10">
    <property type="match status" value="1"/>
</dbReference>
<feature type="region of interest" description="Disordered" evidence="5">
    <location>
        <begin position="826"/>
        <end position="863"/>
    </location>
</feature>
<evidence type="ECO:0000256" key="3">
    <source>
        <dbReference type="PIRSR" id="PIRSR036289-50"/>
    </source>
</evidence>
<dbReference type="InterPro" id="IPR005196">
    <property type="entry name" value="Glyco_hydro_65_N"/>
</dbReference>
<dbReference type="GO" id="GO:0005975">
    <property type="term" value="P:carbohydrate metabolic process"/>
    <property type="evidence" value="ECO:0007669"/>
    <property type="project" value="InterPro"/>
</dbReference>
<dbReference type="PIRSF" id="PIRSF036289">
    <property type="entry name" value="Glycosyl_hydrolase_malt_phosph"/>
    <property type="match status" value="1"/>
</dbReference>
<dbReference type="GO" id="GO:0030246">
    <property type="term" value="F:carbohydrate binding"/>
    <property type="evidence" value="ECO:0007669"/>
    <property type="project" value="InterPro"/>
</dbReference>
<dbReference type="EMBL" id="NMVO01000015">
    <property type="protein sequence ID" value="OYO11856.1"/>
    <property type="molecule type" value="Genomic_DNA"/>
</dbReference>
<dbReference type="InterPro" id="IPR005195">
    <property type="entry name" value="Glyco_hydro_65_M"/>
</dbReference>
<protein>
    <submittedName>
        <fullName evidence="9">Family 65 glycosyl hydrolase</fullName>
    </submittedName>
</protein>
<feature type="compositionally biased region" description="Basic and acidic residues" evidence="5">
    <location>
        <begin position="239"/>
        <end position="251"/>
    </location>
</feature>
<dbReference type="SUPFAM" id="SSF74650">
    <property type="entry name" value="Galactose mutarotase-like"/>
    <property type="match status" value="1"/>
</dbReference>
<feature type="binding site" evidence="4">
    <location>
        <begin position="417"/>
        <end position="418"/>
    </location>
    <ligand>
        <name>substrate</name>
    </ligand>
</feature>
<evidence type="ECO:0000313" key="10">
    <source>
        <dbReference type="Proteomes" id="UP000215896"/>
    </source>
</evidence>
<feature type="region of interest" description="Disordered" evidence="5">
    <location>
        <begin position="1"/>
        <end position="46"/>
    </location>
</feature>
<feature type="binding site" evidence="4">
    <location>
        <begin position="658"/>
        <end position="659"/>
    </location>
    <ligand>
        <name>substrate</name>
    </ligand>
</feature>
<dbReference type="Gene3D" id="2.60.420.10">
    <property type="entry name" value="Maltose phosphorylase, domain 3"/>
    <property type="match status" value="1"/>
</dbReference>
<feature type="domain" description="Glycoside hydrolase family 65 N-terminal" evidence="8">
    <location>
        <begin position="59"/>
        <end position="327"/>
    </location>
</feature>
<feature type="domain" description="Glycoside hydrolase family 65 central catalytic" evidence="6">
    <location>
        <begin position="383"/>
        <end position="745"/>
    </location>
</feature>
<accession>A0A255GBS8</accession>
<organism evidence="9 10">
    <name type="scientific">Enemella evansiae</name>
    <dbReference type="NCBI Taxonomy" id="2016499"/>
    <lineage>
        <taxon>Bacteria</taxon>
        <taxon>Bacillati</taxon>
        <taxon>Actinomycetota</taxon>
        <taxon>Actinomycetes</taxon>
        <taxon>Propionibacteriales</taxon>
        <taxon>Propionibacteriaceae</taxon>
        <taxon>Enemella</taxon>
    </lineage>
</organism>
<dbReference type="Gene3D" id="2.70.98.40">
    <property type="entry name" value="Glycoside hydrolase, family 65, N-terminal domain"/>
    <property type="match status" value="1"/>
</dbReference>
<sequence>MEAAVRRPNGAPEAGRVNADPWNFEPSTEPEQGPSDAPPQAEDPLDRTRFPIDEWRLVETDYGPADLGTTETLFSVANGYLGMRGNPEEGRDAHTHGTFVNGFHETWQIRHAEDAHGFARVGQTIVNVPDTKVMKVYVDDEPLNLATADLDEYERSLDFKTGVLRRKVIWRTSAGKRVQINTTRMVSFAQRHLAIMTMDITMLDGDAPIVISSQVLNRQDGHDEYSGVTRSTGAAGGNDPRKQESLDRRVLDPVSQSAGDGRITLGYRTHESRMTLAVGVDHSMFTDNDYSEQISAEPDSGKLVYRINARQGMPIHLEKLVAYHTSQSVPVRELIDRCRRTLDRAREQGVESIHDDQRAWLNEFWRSADVELPKQPALQQAVRWNLFQLAQASARAEAQGIAAKGVTGTGYSGHYFWDTEIYVLPFLTYAQPQAARMALRFRYAMLDAARQRAEEMAQLGALFPWRTISGEEASAYYAAGTAQYHIDADIAYALVKYVNATGDLDFLLHEGVEILVETARLWADLGFWRTNGTSEFHIHSVTGPDEYTTVVNDNLFTNVMARFNLAHAAETVTELKQLNPEAYARVAKRLSLRDNEVEEWARCAEGMYIPFDESLGVHPQDMHFLEREVWDLEHTPAEKRPLMLHYHPLVLYRFQVLKQADVVLALFLQGEHFTAEEKRADFEYYDPITTGDSTLSAVVQSIMAAETGYHDLALRYFYAGLFVDLDDRHGNTTDGVHVASAGGVWSALVYGFGGMRDTGGELTFEPRLPESWPELRFRLRWRETRLLVTLRRDEIRFEILSGPAMQVRVGEQQVDIEPDEVCRVPLSGQGERRRGEIGPGPLVGGRRQDGSLITASVPRPRDQ</sequence>
<gene>
    <name evidence="9" type="ORF">CGZ94_15435</name>
</gene>
<keyword evidence="9" id="KW-0378">Hydrolase</keyword>
<dbReference type="GO" id="GO:0016757">
    <property type="term" value="F:glycosyltransferase activity"/>
    <property type="evidence" value="ECO:0007669"/>
    <property type="project" value="UniProtKB-ARBA"/>
</dbReference>
<evidence type="ECO:0000259" key="8">
    <source>
        <dbReference type="Pfam" id="PF03636"/>
    </source>
</evidence>
<dbReference type="InterPro" id="IPR037018">
    <property type="entry name" value="GH65_N"/>
</dbReference>
<dbReference type="GO" id="GO:0004553">
    <property type="term" value="F:hydrolase activity, hydrolyzing O-glycosyl compounds"/>
    <property type="evidence" value="ECO:0007669"/>
    <property type="project" value="TreeGrafter"/>
</dbReference>
<dbReference type="Pfam" id="PF03636">
    <property type="entry name" value="Glyco_hydro_65N"/>
    <property type="match status" value="1"/>
</dbReference>
<dbReference type="InterPro" id="IPR012341">
    <property type="entry name" value="6hp_glycosidase-like_sf"/>
</dbReference>
<dbReference type="InterPro" id="IPR005194">
    <property type="entry name" value="Glyco_hydro_65_C"/>
</dbReference>
<name>A0A255GBS8_9ACTN</name>
<dbReference type="Proteomes" id="UP000215896">
    <property type="component" value="Unassembled WGS sequence"/>
</dbReference>
<comment type="caution">
    <text evidence="9">The sequence shown here is derived from an EMBL/GenBank/DDBJ whole genome shotgun (WGS) entry which is preliminary data.</text>
</comment>
<keyword evidence="10" id="KW-1185">Reference proteome</keyword>
<reference evidence="9 10" key="1">
    <citation type="submission" date="2017-07" db="EMBL/GenBank/DDBJ databases">
        <title>Draft whole genome sequences of clinical Proprionibacteriaceae strains.</title>
        <authorList>
            <person name="Bernier A.-M."/>
            <person name="Bernard K."/>
            <person name="Domingo M.-C."/>
        </authorList>
    </citation>
    <scope>NUCLEOTIDE SEQUENCE [LARGE SCALE GENOMIC DNA]</scope>
    <source>
        <strain evidence="9 10">NML 030167</strain>
    </source>
</reference>
<dbReference type="InterPro" id="IPR011013">
    <property type="entry name" value="Gal_mutarotase_sf_dom"/>
</dbReference>
<feature type="region of interest" description="Disordered" evidence="5">
    <location>
        <begin position="221"/>
        <end position="253"/>
    </location>
</feature>
<evidence type="ECO:0000256" key="2">
    <source>
        <dbReference type="ARBA" id="ARBA00023295"/>
    </source>
</evidence>
<dbReference type="InterPro" id="IPR008928">
    <property type="entry name" value="6-hairpin_glycosidase_sf"/>
</dbReference>
<evidence type="ECO:0000256" key="5">
    <source>
        <dbReference type="SAM" id="MobiDB-lite"/>
    </source>
</evidence>
<dbReference type="SUPFAM" id="SSF48208">
    <property type="entry name" value="Six-hairpin glycosidases"/>
    <property type="match status" value="1"/>
</dbReference>
<dbReference type="PANTHER" id="PTHR11051">
    <property type="entry name" value="GLYCOSYL HYDROLASE-RELATED"/>
    <property type="match status" value="1"/>
</dbReference>
<evidence type="ECO:0000256" key="1">
    <source>
        <dbReference type="ARBA" id="ARBA00006768"/>
    </source>
</evidence>